<accession>A0A811V8Z1</accession>
<feature type="transmembrane region" description="Helical" evidence="1">
    <location>
        <begin position="73"/>
        <end position="92"/>
    </location>
</feature>
<reference evidence="2" key="1">
    <citation type="submission" date="2020-11" db="EMBL/GenBank/DDBJ databases">
        <authorList>
            <person name="Whitehead M."/>
        </authorList>
    </citation>
    <scope>NUCLEOTIDE SEQUENCE</scope>
    <source>
        <strain evidence="2">EGII</strain>
    </source>
</reference>
<protein>
    <submittedName>
        <fullName evidence="2">(Mediterranean fruit fly) hypothetical protein</fullName>
    </submittedName>
</protein>
<keyword evidence="1" id="KW-0812">Transmembrane</keyword>
<dbReference type="AlphaFoldDB" id="A0A811V8Z1"/>
<organism evidence="2 3">
    <name type="scientific">Ceratitis capitata</name>
    <name type="common">Mediterranean fruit fly</name>
    <name type="synonym">Tephritis capitata</name>
    <dbReference type="NCBI Taxonomy" id="7213"/>
    <lineage>
        <taxon>Eukaryota</taxon>
        <taxon>Metazoa</taxon>
        <taxon>Ecdysozoa</taxon>
        <taxon>Arthropoda</taxon>
        <taxon>Hexapoda</taxon>
        <taxon>Insecta</taxon>
        <taxon>Pterygota</taxon>
        <taxon>Neoptera</taxon>
        <taxon>Endopterygota</taxon>
        <taxon>Diptera</taxon>
        <taxon>Brachycera</taxon>
        <taxon>Muscomorpha</taxon>
        <taxon>Tephritoidea</taxon>
        <taxon>Tephritidae</taxon>
        <taxon>Ceratitis</taxon>
        <taxon>Ceratitis</taxon>
    </lineage>
</organism>
<evidence type="ECO:0000313" key="3">
    <source>
        <dbReference type="Proteomes" id="UP000606786"/>
    </source>
</evidence>
<name>A0A811V8Z1_CERCA</name>
<dbReference type="Proteomes" id="UP000606786">
    <property type="component" value="Unassembled WGS sequence"/>
</dbReference>
<keyword evidence="1" id="KW-1133">Transmembrane helix</keyword>
<evidence type="ECO:0000256" key="1">
    <source>
        <dbReference type="SAM" id="Phobius"/>
    </source>
</evidence>
<evidence type="ECO:0000313" key="2">
    <source>
        <dbReference type="EMBL" id="CAD7012355.1"/>
    </source>
</evidence>
<gene>
    <name evidence="2" type="ORF">CCAP1982_LOCUS20449</name>
</gene>
<proteinExistence type="predicted"/>
<keyword evidence="1" id="KW-0472">Membrane</keyword>
<comment type="caution">
    <text evidence="2">The sequence shown here is derived from an EMBL/GenBank/DDBJ whole genome shotgun (WGS) entry which is preliminary data.</text>
</comment>
<keyword evidence="3" id="KW-1185">Reference proteome</keyword>
<dbReference type="EMBL" id="CAJHJT010000056">
    <property type="protein sequence ID" value="CAD7012355.1"/>
    <property type="molecule type" value="Genomic_DNA"/>
</dbReference>
<sequence length="122" mass="14106">MARFSEMIASNKCFVAFLHHKIIQEAPAVLNWLRTKTNNNNNNIKITTTTTTTRYSSVSGEEQGNISFRLTTIIPYYPVCLICIPLFVLFACQTMNWHKLEIKAVSEPLFRSIYLKKKLFID</sequence>